<dbReference type="SMART" id="SM00558">
    <property type="entry name" value="JmjC"/>
    <property type="match status" value="1"/>
</dbReference>
<comment type="caution">
    <text evidence="4">The sequence shown here is derived from an EMBL/GenBank/DDBJ whole genome shotgun (WGS) entry which is preliminary data.</text>
</comment>
<feature type="domain" description="JmjC" evidence="2">
    <location>
        <begin position="320"/>
        <end position="464"/>
    </location>
</feature>
<dbReference type="PROSITE" id="PS51184">
    <property type="entry name" value="JMJC"/>
    <property type="match status" value="1"/>
</dbReference>
<dbReference type="Pfam" id="PF13621">
    <property type="entry name" value="Cupin_8"/>
    <property type="match status" value="1"/>
</dbReference>
<evidence type="ECO:0000313" key="3">
    <source>
        <dbReference type="EMBL" id="KAL2913383.1"/>
    </source>
</evidence>
<reference evidence="4 5" key="1">
    <citation type="submission" date="2023-09" db="EMBL/GenBank/DDBJ databases">
        <title>Pangenome analysis of Batrachochytrium dendrobatidis and related Chytrids.</title>
        <authorList>
            <person name="Yacoub M.N."/>
            <person name="Stajich J.E."/>
            <person name="James T.Y."/>
        </authorList>
    </citation>
    <scope>NUCLEOTIDE SEQUENCE [LARGE SCALE GENOMIC DNA]</scope>
    <source>
        <strain evidence="4 5">JEL0888</strain>
    </source>
</reference>
<evidence type="ECO:0000256" key="1">
    <source>
        <dbReference type="SAM" id="MobiDB-lite"/>
    </source>
</evidence>
<dbReference type="EMBL" id="JADGIZ020000047">
    <property type="protein sequence ID" value="KAL2913383.1"/>
    <property type="molecule type" value="Genomic_DNA"/>
</dbReference>
<dbReference type="PANTHER" id="PTHR12461">
    <property type="entry name" value="HYPOXIA-INDUCIBLE FACTOR 1 ALPHA INHIBITOR-RELATED"/>
    <property type="match status" value="1"/>
</dbReference>
<dbReference type="Proteomes" id="UP001527925">
    <property type="component" value="Unassembled WGS sequence"/>
</dbReference>
<feature type="region of interest" description="Disordered" evidence="1">
    <location>
        <begin position="284"/>
        <end position="307"/>
    </location>
</feature>
<dbReference type="InterPro" id="IPR003347">
    <property type="entry name" value="JmjC_dom"/>
</dbReference>
<accession>A0ABR4N1M2</accession>
<keyword evidence="5" id="KW-1185">Reference proteome</keyword>
<proteinExistence type="predicted"/>
<dbReference type="SUPFAM" id="SSF51197">
    <property type="entry name" value="Clavaminate synthase-like"/>
    <property type="match status" value="1"/>
</dbReference>
<dbReference type="EMBL" id="JADGIZ020000047">
    <property type="protein sequence ID" value="KAL2913399.1"/>
    <property type="molecule type" value="Genomic_DNA"/>
</dbReference>
<dbReference type="PANTHER" id="PTHR12461:SF105">
    <property type="entry name" value="HYPOXIA-INDUCIBLE FACTOR 1-ALPHA INHIBITOR"/>
    <property type="match status" value="1"/>
</dbReference>
<organism evidence="4 5">
    <name type="scientific">Polyrhizophydium stewartii</name>
    <dbReference type="NCBI Taxonomy" id="2732419"/>
    <lineage>
        <taxon>Eukaryota</taxon>
        <taxon>Fungi</taxon>
        <taxon>Fungi incertae sedis</taxon>
        <taxon>Chytridiomycota</taxon>
        <taxon>Chytridiomycota incertae sedis</taxon>
        <taxon>Chytridiomycetes</taxon>
        <taxon>Rhizophydiales</taxon>
        <taxon>Rhizophydiales incertae sedis</taxon>
        <taxon>Polyrhizophydium</taxon>
    </lineage>
</organism>
<evidence type="ECO:0000313" key="4">
    <source>
        <dbReference type="EMBL" id="KAL2913399.1"/>
    </source>
</evidence>
<dbReference type="Gene3D" id="2.60.120.650">
    <property type="entry name" value="Cupin"/>
    <property type="match status" value="1"/>
</dbReference>
<evidence type="ECO:0000313" key="5">
    <source>
        <dbReference type="Proteomes" id="UP001527925"/>
    </source>
</evidence>
<protein>
    <recommendedName>
        <fullName evidence="2">JmjC domain-containing protein</fullName>
    </recommendedName>
</protein>
<sequence>MHQDSPAVGLGAAAEDADGWAALPAESQTALALSSELVGLLGAACAQAGQASAAEAAGSLRDAAAQSMRMRPVTAAMRAVFMTACVAEAAAHLYAAAPPADDPEMADADDADAARTASIRLALNALDRGLLVSGAPVAAAEALAWVAALQAHLAAVDRHPLMMHPAVHLADGLGPHDPPPARVAAVVASIDAASRVPVCMAPLSASQFQRRMLDGRPFVIRGAIDGWPCFGARPWTSTAQWLESVGADRLVPVEVGAAYTDPDWTQRLVPMAHLIEHMLECEDQDDGDRATAGSGVGGSQDSSTDARPPRMYLAQFDLFAQAPHLDADAPVPDLCLAPPARPDGGSDGRPHDVIRSVWLGPGGTVSPLHTDPHDNLFAQIVGFKRVRMAAPADTPRVYPHAAASLMANTARVDVERPDAAAFPLFGGVRLAECVVGPGDMLFIPRGWWHHVRSLTSSASVSFWF</sequence>
<gene>
    <name evidence="3" type="ORF">HK105_207128</name>
    <name evidence="4" type="ORF">HK105_207144</name>
</gene>
<evidence type="ECO:0000259" key="2">
    <source>
        <dbReference type="PROSITE" id="PS51184"/>
    </source>
</evidence>
<dbReference type="InterPro" id="IPR041667">
    <property type="entry name" value="Cupin_8"/>
</dbReference>
<name>A0ABR4N1M2_9FUNG</name>